<dbReference type="Proteomes" id="UP000181790">
    <property type="component" value="Unassembled WGS sequence"/>
</dbReference>
<keyword evidence="2" id="KW-1185">Reference proteome</keyword>
<dbReference type="SUPFAM" id="SSF55961">
    <property type="entry name" value="Bet v1-like"/>
    <property type="match status" value="1"/>
</dbReference>
<name>A0A1S2VD27_9BACT</name>
<comment type="caution">
    <text evidence="1">The sequence shown here is derived from an EMBL/GenBank/DDBJ whole genome shotgun (WGS) entry which is preliminary data.</text>
</comment>
<sequence>MKLILRTQVARPLPEVWAGFDRTLFDKLSPPFPPVDVIRFDGCLTGDQVQLELNFLLFKQRWDSLIVDQQSTPDEIFFIDEGTRLPFFLRYWRHRHRLVRSGNGTVIIDDITFRTPSRFTDFLMLPILWLQFLYRKPVYKHVFN</sequence>
<evidence type="ECO:0000313" key="2">
    <source>
        <dbReference type="Proteomes" id="UP000181790"/>
    </source>
</evidence>
<dbReference type="InterPro" id="IPR023393">
    <property type="entry name" value="START-like_dom_sf"/>
</dbReference>
<protein>
    <recommendedName>
        <fullName evidence="3">Ligand-binding SRPBCC domain-containing protein</fullName>
    </recommendedName>
</protein>
<evidence type="ECO:0008006" key="3">
    <source>
        <dbReference type="Google" id="ProtNLM"/>
    </source>
</evidence>
<dbReference type="RefSeq" id="WP_071505820.1">
    <property type="nucleotide sequence ID" value="NZ_MORL01000021.1"/>
</dbReference>
<dbReference type="EMBL" id="MORL01000021">
    <property type="protein sequence ID" value="OIN56589.1"/>
    <property type="molecule type" value="Genomic_DNA"/>
</dbReference>
<organism evidence="1 2">
    <name type="scientific">Arsenicibacter rosenii</name>
    <dbReference type="NCBI Taxonomy" id="1750698"/>
    <lineage>
        <taxon>Bacteria</taxon>
        <taxon>Pseudomonadati</taxon>
        <taxon>Bacteroidota</taxon>
        <taxon>Cytophagia</taxon>
        <taxon>Cytophagales</taxon>
        <taxon>Spirosomataceae</taxon>
        <taxon>Arsenicibacter</taxon>
    </lineage>
</organism>
<proteinExistence type="predicted"/>
<dbReference type="OrthoDB" id="838246at2"/>
<evidence type="ECO:0000313" key="1">
    <source>
        <dbReference type="EMBL" id="OIN56589.1"/>
    </source>
</evidence>
<reference evidence="1 2" key="1">
    <citation type="submission" date="2016-10" db="EMBL/GenBank/DDBJ databases">
        <title>Arsenicibacter rosenii gen. nov., sp. nov., an efficient arsenic-methylating bacterium isolated from an arsenic-contaminated paddy soil.</title>
        <authorList>
            <person name="Huang K."/>
        </authorList>
    </citation>
    <scope>NUCLEOTIDE SEQUENCE [LARGE SCALE GENOMIC DNA]</scope>
    <source>
        <strain evidence="1 2">SM-1</strain>
    </source>
</reference>
<dbReference type="AlphaFoldDB" id="A0A1S2VD27"/>
<dbReference type="Gene3D" id="3.30.530.20">
    <property type="match status" value="1"/>
</dbReference>
<accession>A0A1S2VD27</accession>
<gene>
    <name evidence="1" type="ORF">BLX24_24290</name>
</gene>